<comment type="caution">
    <text evidence="1">The sequence shown here is derived from an EMBL/GenBank/DDBJ whole genome shotgun (WGS) entry which is preliminary data.</text>
</comment>
<evidence type="ECO:0008006" key="3">
    <source>
        <dbReference type="Google" id="ProtNLM"/>
    </source>
</evidence>
<name>A0AAD7H9M7_9AGAR</name>
<gene>
    <name evidence="1" type="ORF">B0H16DRAFT_1339471</name>
</gene>
<evidence type="ECO:0000313" key="1">
    <source>
        <dbReference type="EMBL" id="KAJ7715801.1"/>
    </source>
</evidence>
<protein>
    <recommendedName>
        <fullName evidence="3">FAR1 domain-containing protein</fullName>
    </recommendedName>
</protein>
<organism evidence="1 2">
    <name type="scientific">Mycena metata</name>
    <dbReference type="NCBI Taxonomy" id="1033252"/>
    <lineage>
        <taxon>Eukaryota</taxon>
        <taxon>Fungi</taxon>
        <taxon>Dikarya</taxon>
        <taxon>Basidiomycota</taxon>
        <taxon>Agaricomycotina</taxon>
        <taxon>Agaricomycetes</taxon>
        <taxon>Agaricomycetidae</taxon>
        <taxon>Agaricales</taxon>
        <taxon>Marasmiineae</taxon>
        <taxon>Mycenaceae</taxon>
        <taxon>Mycena</taxon>
    </lineage>
</organism>
<dbReference type="EMBL" id="JARKIB010000301">
    <property type="protein sequence ID" value="KAJ7715801.1"/>
    <property type="molecule type" value="Genomic_DNA"/>
</dbReference>
<evidence type="ECO:0000313" key="2">
    <source>
        <dbReference type="Proteomes" id="UP001215598"/>
    </source>
</evidence>
<dbReference type="AlphaFoldDB" id="A0AAD7H9M7"/>
<reference evidence="1" key="1">
    <citation type="submission" date="2023-03" db="EMBL/GenBank/DDBJ databases">
        <title>Massive genome expansion in bonnet fungi (Mycena s.s.) driven by repeated elements and novel gene families across ecological guilds.</title>
        <authorList>
            <consortium name="Lawrence Berkeley National Laboratory"/>
            <person name="Harder C.B."/>
            <person name="Miyauchi S."/>
            <person name="Viragh M."/>
            <person name="Kuo A."/>
            <person name="Thoen E."/>
            <person name="Andreopoulos B."/>
            <person name="Lu D."/>
            <person name="Skrede I."/>
            <person name="Drula E."/>
            <person name="Henrissat B."/>
            <person name="Morin E."/>
            <person name="Kohler A."/>
            <person name="Barry K."/>
            <person name="LaButti K."/>
            <person name="Morin E."/>
            <person name="Salamov A."/>
            <person name="Lipzen A."/>
            <person name="Mereny Z."/>
            <person name="Hegedus B."/>
            <person name="Baldrian P."/>
            <person name="Stursova M."/>
            <person name="Weitz H."/>
            <person name="Taylor A."/>
            <person name="Grigoriev I.V."/>
            <person name="Nagy L.G."/>
            <person name="Martin F."/>
            <person name="Kauserud H."/>
        </authorList>
    </citation>
    <scope>NUCLEOTIDE SEQUENCE</scope>
    <source>
        <strain evidence="1">CBHHK182m</strain>
    </source>
</reference>
<sequence>MPLGRFRLTRATTESSADSALAPGNSASTFEYVNFQGPPDTTLKPSPLGSLAHDLEPSNHTHQWPSWVDFEAWRTQEQREQVIELRRVKTYPGNTVYTKGVRYVCSRKGTGGLNAYAKLRPEFGRKMESKRTDCKCVLIVKEYPGVSTVIGNYTSGHNHPVGNANLWFTRISNETREYIAGLLRSKVAPEHIVRYYGLFTLISMLTFTQLQLLHGGVYHNDNTFDDDLDFDLDTVASRNDFVQLRDIRRIEKDIEAETVRLHPDDGQSTLKWVERLRAKGHVLGFKAKSDLPPPQSGLAPDVFVLMIQTGWQRKMFQKYGNFLLCVDATHNTTMYENLL</sequence>
<keyword evidence="2" id="KW-1185">Reference proteome</keyword>
<accession>A0AAD7H9M7</accession>
<dbReference type="Proteomes" id="UP001215598">
    <property type="component" value="Unassembled WGS sequence"/>
</dbReference>
<proteinExistence type="predicted"/>